<comment type="cofactor">
    <cofactor evidence="1">
        <name>FAD</name>
        <dbReference type="ChEBI" id="CHEBI:57692"/>
    </cofactor>
</comment>
<dbReference type="PRINTS" id="PR00420">
    <property type="entry name" value="RNGMNOXGNASE"/>
</dbReference>
<evidence type="ECO:0000256" key="2">
    <source>
        <dbReference type="ARBA" id="ARBA00022630"/>
    </source>
</evidence>
<dbReference type="GO" id="GO:0004497">
    <property type="term" value="F:monooxygenase activity"/>
    <property type="evidence" value="ECO:0007669"/>
    <property type="project" value="UniProtKB-KW"/>
</dbReference>
<dbReference type="SUPFAM" id="SSF51905">
    <property type="entry name" value="FAD/NAD(P)-binding domain"/>
    <property type="match status" value="1"/>
</dbReference>
<dbReference type="InterPro" id="IPR036188">
    <property type="entry name" value="FAD/NAD-bd_sf"/>
</dbReference>
<sequence>MAMKKNIHVIVVGAGLAGLATAHGLVKNGISCSIYDRETAPRDRNWGVTLSWAHPLIRQLLPDALYSTLSRCQPDPSLDTKAAGKECVLVRDGATGETMVEPRYPGVRRLNIRKTKTAWREGLDIRYGKKLVGIDVVKDGVVATFEDGTSEKGDVIVGADGGASYVRRWLLGEAAQQEVLPYTFMNFPFSVKTDQARWLESVMNPNVDVATHPKSMYIGLFLLDKPDLERPETWIFYLLVTWPTEEGDTDDDITAKGSKRRLQRLKGKMDGWADPYKSAVEWLPDDVTIKPDQLRIWHPKSWNSHGGRVTLSGDAAHSMTFHRGQGGNLAIKDALEFVNAMKSVEAGKRTLEDAIKEYDAGVLKRGEEVEISKEQAIAFHNYATFRDSPIFKMGLKPNVK</sequence>
<evidence type="ECO:0000256" key="3">
    <source>
        <dbReference type="ARBA" id="ARBA00022827"/>
    </source>
</evidence>
<dbReference type="Proteomes" id="UP000053259">
    <property type="component" value="Unassembled WGS sequence"/>
</dbReference>
<dbReference type="VEuPathDB" id="FungiDB:PV09_05188"/>
<dbReference type="InParanoid" id="A0A0D2A9I8"/>
<dbReference type="Gene3D" id="3.50.50.60">
    <property type="entry name" value="FAD/NAD(P)-binding domain"/>
    <property type="match status" value="1"/>
</dbReference>
<reference evidence="7 8" key="1">
    <citation type="submission" date="2015-01" db="EMBL/GenBank/DDBJ databases">
        <title>The Genome Sequence of Ochroconis gallopava CBS43764.</title>
        <authorList>
            <consortium name="The Broad Institute Genomics Platform"/>
            <person name="Cuomo C."/>
            <person name="de Hoog S."/>
            <person name="Gorbushina A."/>
            <person name="Stielow B."/>
            <person name="Teixiera M."/>
            <person name="Abouelleil A."/>
            <person name="Chapman S.B."/>
            <person name="Priest M."/>
            <person name="Young S.K."/>
            <person name="Wortman J."/>
            <person name="Nusbaum C."/>
            <person name="Birren B."/>
        </authorList>
    </citation>
    <scope>NUCLEOTIDE SEQUENCE [LARGE SCALE GENOMIC DNA]</scope>
    <source>
        <strain evidence="7 8">CBS 43764</strain>
    </source>
</reference>
<dbReference type="RefSeq" id="XP_016213282.1">
    <property type="nucleotide sequence ID" value="XM_016358663.1"/>
</dbReference>
<dbReference type="Pfam" id="PF13450">
    <property type="entry name" value="NAD_binding_8"/>
    <property type="match status" value="1"/>
</dbReference>
<keyword evidence="5" id="KW-0503">Monooxygenase</keyword>
<protein>
    <recommendedName>
        <fullName evidence="6">FAD-binding domain-containing protein</fullName>
    </recommendedName>
</protein>
<dbReference type="InterPro" id="IPR002938">
    <property type="entry name" value="FAD-bd"/>
</dbReference>
<dbReference type="OrthoDB" id="47494at2759"/>
<dbReference type="STRING" id="253628.A0A0D2A9I8"/>
<name>A0A0D2A9I8_9PEZI</name>
<keyword evidence="8" id="KW-1185">Reference proteome</keyword>
<evidence type="ECO:0000313" key="8">
    <source>
        <dbReference type="Proteomes" id="UP000053259"/>
    </source>
</evidence>
<feature type="domain" description="FAD-binding" evidence="6">
    <location>
        <begin position="117"/>
        <end position="367"/>
    </location>
</feature>
<evidence type="ECO:0000256" key="1">
    <source>
        <dbReference type="ARBA" id="ARBA00001974"/>
    </source>
</evidence>
<keyword evidence="2" id="KW-0285">Flavoprotein</keyword>
<evidence type="ECO:0000256" key="4">
    <source>
        <dbReference type="ARBA" id="ARBA00023002"/>
    </source>
</evidence>
<dbReference type="EMBL" id="KN847544">
    <property type="protein sequence ID" value="KIW03413.1"/>
    <property type="molecule type" value="Genomic_DNA"/>
</dbReference>
<evidence type="ECO:0000259" key="6">
    <source>
        <dbReference type="Pfam" id="PF01494"/>
    </source>
</evidence>
<accession>A0A0D2A9I8</accession>
<dbReference type="GO" id="GO:0071949">
    <property type="term" value="F:FAD binding"/>
    <property type="evidence" value="ECO:0007669"/>
    <property type="project" value="InterPro"/>
</dbReference>
<dbReference type="AlphaFoldDB" id="A0A0D2A9I8"/>
<keyword evidence="3" id="KW-0274">FAD</keyword>
<dbReference type="GeneID" id="27313161"/>
<dbReference type="HOGENOM" id="CLU_009665_3_2_1"/>
<evidence type="ECO:0000256" key="5">
    <source>
        <dbReference type="ARBA" id="ARBA00023033"/>
    </source>
</evidence>
<gene>
    <name evidence="7" type="ORF">PV09_05188</name>
</gene>
<dbReference type="PANTHER" id="PTHR47178">
    <property type="entry name" value="MONOOXYGENASE, FAD-BINDING"/>
    <property type="match status" value="1"/>
</dbReference>
<dbReference type="PANTHER" id="PTHR47178:SF2">
    <property type="entry name" value="FAD-BINDING DOMAIN-CONTAINING PROTEIN"/>
    <property type="match status" value="1"/>
</dbReference>
<evidence type="ECO:0000313" key="7">
    <source>
        <dbReference type="EMBL" id="KIW03413.1"/>
    </source>
</evidence>
<dbReference type="Pfam" id="PF01494">
    <property type="entry name" value="FAD_binding_3"/>
    <property type="match status" value="1"/>
</dbReference>
<keyword evidence="4" id="KW-0560">Oxidoreductase</keyword>
<proteinExistence type="predicted"/>
<organism evidence="7 8">
    <name type="scientific">Verruconis gallopava</name>
    <dbReference type="NCBI Taxonomy" id="253628"/>
    <lineage>
        <taxon>Eukaryota</taxon>
        <taxon>Fungi</taxon>
        <taxon>Dikarya</taxon>
        <taxon>Ascomycota</taxon>
        <taxon>Pezizomycotina</taxon>
        <taxon>Dothideomycetes</taxon>
        <taxon>Pleosporomycetidae</taxon>
        <taxon>Venturiales</taxon>
        <taxon>Sympoventuriaceae</taxon>
        <taxon>Verruconis</taxon>
    </lineage>
</organism>